<dbReference type="InterPro" id="IPR012340">
    <property type="entry name" value="NA-bd_OB-fold"/>
</dbReference>
<evidence type="ECO:0000256" key="2">
    <source>
        <dbReference type="ARBA" id="ARBA00022884"/>
    </source>
</evidence>
<gene>
    <name evidence="5" type="ORF">FRACYDRAFT_153763</name>
</gene>
<dbReference type="Gene3D" id="2.40.50.140">
    <property type="entry name" value="Nucleic acid-binding proteins"/>
    <property type="match status" value="1"/>
</dbReference>
<proteinExistence type="predicted"/>
<organism evidence="5 6">
    <name type="scientific">Fragilariopsis cylindrus CCMP1102</name>
    <dbReference type="NCBI Taxonomy" id="635003"/>
    <lineage>
        <taxon>Eukaryota</taxon>
        <taxon>Sar</taxon>
        <taxon>Stramenopiles</taxon>
        <taxon>Ochrophyta</taxon>
        <taxon>Bacillariophyta</taxon>
        <taxon>Bacillariophyceae</taxon>
        <taxon>Bacillariophycidae</taxon>
        <taxon>Bacillariales</taxon>
        <taxon>Bacillariaceae</taxon>
        <taxon>Fragilariopsis</taxon>
    </lineage>
</organism>
<dbReference type="InterPro" id="IPR051270">
    <property type="entry name" value="Tyrosine-tRNA_ligase_regulator"/>
</dbReference>
<dbReference type="PANTHER" id="PTHR11586:SF33">
    <property type="entry name" value="AMINOACYL TRNA SYNTHASE COMPLEX-INTERACTING MULTIFUNCTIONAL PROTEIN 1"/>
    <property type="match status" value="1"/>
</dbReference>
<evidence type="ECO:0000256" key="1">
    <source>
        <dbReference type="ARBA" id="ARBA00022555"/>
    </source>
</evidence>
<evidence type="ECO:0000256" key="3">
    <source>
        <dbReference type="PROSITE-ProRule" id="PRU00209"/>
    </source>
</evidence>
<protein>
    <submittedName>
        <fullName evidence="5">Nucleic acid-binding protein</fullName>
    </submittedName>
</protein>
<feature type="domain" description="TRNA-binding" evidence="4">
    <location>
        <begin position="1"/>
        <end position="103"/>
    </location>
</feature>
<dbReference type="KEGG" id="fcy:FRACYDRAFT_153763"/>
<reference evidence="5 6" key="1">
    <citation type="submission" date="2016-09" db="EMBL/GenBank/DDBJ databases">
        <title>Extensive genetic diversity and differential bi-allelic expression allows diatom success in the polar Southern Ocean.</title>
        <authorList>
            <consortium name="DOE Joint Genome Institute"/>
            <person name="Mock T."/>
            <person name="Otillar R.P."/>
            <person name="Strauss J."/>
            <person name="Dupont C."/>
            <person name="Frickenhaus S."/>
            <person name="Maumus F."/>
            <person name="Mcmullan M."/>
            <person name="Sanges R."/>
            <person name="Schmutz J."/>
            <person name="Toseland A."/>
            <person name="Valas R."/>
            <person name="Veluchamy A."/>
            <person name="Ward B.J."/>
            <person name="Allen A."/>
            <person name="Barry K."/>
            <person name="Falciatore A."/>
            <person name="Ferrante M."/>
            <person name="Fortunato A.E."/>
            <person name="Gloeckner G."/>
            <person name="Gruber A."/>
            <person name="Hipkin R."/>
            <person name="Janech M."/>
            <person name="Kroth P."/>
            <person name="Leese F."/>
            <person name="Lindquist E."/>
            <person name="Lyon B.R."/>
            <person name="Martin J."/>
            <person name="Mayer C."/>
            <person name="Parker M."/>
            <person name="Quesneville H."/>
            <person name="Raymond J."/>
            <person name="Uhlig C."/>
            <person name="Valentin K.U."/>
            <person name="Worden A.Z."/>
            <person name="Armbrust E.V."/>
            <person name="Bowler C."/>
            <person name="Green B."/>
            <person name="Moulton V."/>
            <person name="Van Oosterhout C."/>
            <person name="Grigoriev I."/>
        </authorList>
    </citation>
    <scope>NUCLEOTIDE SEQUENCE [LARGE SCALE GENOMIC DNA]</scope>
    <source>
        <strain evidence="5 6">CCMP1102</strain>
    </source>
</reference>
<dbReference type="PROSITE" id="PS50886">
    <property type="entry name" value="TRBD"/>
    <property type="match status" value="1"/>
</dbReference>
<dbReference type="Proteomes" id="UP000095751">
    <property type="component" value="Unassembled WGS sequence"/>
</dbReference>
<keyword evidence="6" id="KW-1185">Reference proteome</keyword>
<dbReference type="Pfam" id="PF01588">
    <property type="entry name" value="tRNA_bind"/>
    <property type="match status" value="1"/>
</dbReference>
<dbReference type="EMBL" id="KV784356">
    <property type="protein sequence ID" value="OEU18471.1"/>
    <property type="molecule type" value="Genomic_DNA"/>
</dbReference>
<dbReference type="InterPro" id="IPR002547">
    <property type="entry name" value="tRNA-bd_dom"/>
</dbReference>
<dbReference type="InParanoid" id="A0A1E7FJW4"/>
<dbReference type="SUPFAM" id="SSF50249">
    <property type="entry name" value="Nucleic acid-binding proteins"/>
    <property type="match status" value="1"/>
</dbReference>
<feature type="non-terminal residue" evidence="5">
    <location>
        <position position="138"/>
    </location>
</feature>
<feature type="non-terminal residue" evidence="5">
    <location>
        <position position="1"/>
    </location>
</feature>
<accession>A0A1E7FJW4</accession>
<dbReference type="FunFam" id="2.40.50.140:FF:000225">
    <property type="entry name" value="tyrosine--tRNA ligase, cytoplasmic"/>
    <property type="match status" value="1"/>
</dbReference>
<dbReference type="OrthoDB" id="19141at2759"/>
<dbReference type="AlphaFoldDB" id="A0A1E7FJW4"/>
<evidence type="ECO:0000313" key="6">
    <source>
        <dbReference type="Proteomes" id="UP000095751"/>
    </source>
</evidence>
<dbReference type="CDD" id="cd02799">
    <property type="entry name" value="tRNA_bind_EMAP-II_like"/>
    <property type="match status" value="1"/>
</dbReference>
<keyword evidence="2 3" id="KW-0694">RNA-binding</keyword>
<evidence type="ECO:0000259" key="4">
    <source>
        <dbReference type="PROSITE" id="PS50886"/>
    </source>
</evidence>
<evidence type="ECO:0000313" key="5">
    <source>
        <dbReference type="EMBL" id="OEU18471.1"/>
    </source>
</evidence>
<sequence>VSALDIRVGKIVKVWPHPESVKLFCEEIDVGEDVPRQIASGLRPFYETSDLEGRRVVVLCNLKARKLVGFASHGMVLCASNADHTAVECMEPPEDAEIGQRVTFEGYTEGEPEPENKIGKKKIFEKVSPDLKTDANGI</sequence>
<dbReference type="PANTHER" id="PTHR11586">
    <property type="entry name" value="TRNA-AMINOACYLATION COFACTOR ARC1 FAMILY MEMBER"/>
    <property type="match status" value="1"/>
</dbReference>
<dbReference type="GO" id="GO:0000049">
    <property type="term" value="F:tRNA binding"/>
    <property type="evidence" value="ECO:0007669"/>
    <property type="project" value="UniProtKB-UniRule"/>
</dbReference>
<name>A0A1E7FJW4_9STRA</name>
<keyword evidence="1 3" id="KW-0820">tRNA-binding</keyword>